<dbReference type="EMBL" id="CAJVPM010002787">
    <property type="protein sequence ID" value="CAG8492546.1"/>
    <property type="molecule type" value="Genomic_DNA"/>
</dbReference>
<accession>A0ACA9KW16</accession>
<keyword evidence="2" id="KW-1185">Reference proteome</keyword>
<evidence type="ECO:0000313" key="2">
    <source>
        <dbReference type="Proteomes" id="UP000789860"/>
    </source>
</evidence>
<proteinExistence type="predicted"/>
<evidence type="ECO:0000313" key="1">
    <source>
        <dbReference type="EMBL" id="CAG8492546.1"/>
    </source>
</evidence>
<comment type="caution">
    <text evidence="1">The sequence shown here is derived from an EMBL/GenBank/DDBJ whole genome shotgun (WGS) entry which is preliminary data.</text>
</comment>
<protein>
    <submittedName>
        <fullName evidence="1">9783_t:CDS:1</fullName>
    </submittedName>
</protein>
<gene>
    <name evidence="1" type="ORF">SCALOS_LOCUS2886</name>
</gene>
<sequence>MQKNKSSPNTTSEFSKDNPYISNSAEDTEKSNDLAMPESTSTSPANLNQPSSKLLEENSVQNNQEDNLEIQEQMITKPFSSTPSKAVNENSNTEQDSDSIEINADSDSKEEPFTITISKKSRKMIKKRDQSYPKSTGSLRKRDLSSDNEMKGKRHQEY</sequence>
<dbReference type="Proteomes" id="UP000789860">
    <property type="component" value="Unassembled WGS sequence"/>
</dbReference>
<reference evidence="1" key="1">
    <citation type="submission" date="2021-06" db="EMBL/GenBank/DDBJ databases">
        <authorList>
            <person name="Kallberg Y."/>
            <person name="Tangrot J."/>
            <person name="Rosling A."/>
        </authorList>
    </citation>
    <scope>NUCLEOTIDE SEQUENCE</scope>
    <source>
        <strain evidence="1">AU212A</strain>
    </source>
</reference>
<organism evidence="1 2">
    <name type="scientific">Scutellospora calospora</name>
    <dbReference type="NCBI Taxonomy" id="85575"/>
    <lineage>
        <taxon>Eukaryota</taxon>
        <taxon>Fungi</taxon>
        <taxon>Fungi incertae sedis</taxon>
        <taxon>Mucoromycota</taxon>
        <taxon>Glomeromycotina</taxon>
        <taxon>Glomeromycetes</taxon>
        <taxon>Diversisporales</taxon>
        <taxon>Gigasporaceae</taxon>
        <taxon>Scutellospora</taxon>
    </lineage>
</organism>
<name>A0ACA9KW16_9GLOM</name>